<feature type="compositionally biased region" description="Polar residues" evidence="1">
    <location>
        <begin position="250"/>
        <end position="261"/>
    </location>
</feature>
<dbReference type="InterPro" id="IPR000697">
    <property type="entry name" value="WH1/EVH1_dom"/>
</dbReference>
<accession>A0A060XHN7</accession>
<evidence type="ECO:0000313" key="3">
    <source>
        <dbReference type="EMBL" id="CDQ79123.1"/>
    </source>
</evidence>
<evidence type="ECO:0000256" key="1">
    <source>
        <dbReference type="SAM" id="MobiDB-lite"/>
    </source>
</evidence>
<dbReference type="InterPro" id="IPR011993">
    <property type="entry name" value="PH-like_dom_sf"/>
</dbReference>
<reference evidence="3" key="1">
    <citation type="journal article" date="2014" name="Nat. Commun.">
        <title>The rainbow trout genome provides novel insights into evolution after whole-genome duplication in vertebrates.</title>
        <authorList>
            <person name="Berthelot C."/>
            <person name="Brunet F."/>
            <person name="Chalopin D."/>
            <person name="Juanchich A."/>
            <person name="Bernard M."/>
            <person name="Noel B."/>
            <person name="Bento P."/>
            <person name="Da Silva C."/>
            <person name="Labadie K."/>
            <person name="Alberti A."/>
            <person name="Aury J.M."/>
            <person name="Louis A."/>
            <person name="Dehais P."/>
            <person name="Bardou P."/>
            <person name="Montfort J."/>
            <person name="Klopp C."/>
            <person name="Cabau C."/>
            <person name="Gaspin C."/>
            <person name="Thorgaard G.H."/>
            <person name="Boussaha M."/>
            <person name="Quillet E."/>
            <person name="Guyomard R."/>
            <person name="Galiana D."/>
            <person name="Bobe J."/>
            <person name="Volff J.N."/>
            <person name="Genet C."/>
            <person name="Wincker P."/>
            <person name="Jaillon O."/>
            <person name="Roest Crollius H."/>
            <person name="Guiguen Y."/>
        </authorList>
    </citation>
    <scope>NUCLEOTIDE SEQUENCE [LARGE SCALE GENOMIC DNA]</scope>
</reference>
<dbReference type="InterPro" id="IPR023637">
    <property type="entry name" value="Urocanase-like"/>
</dbReference>
<evidence type="ECO:0000259" key="2">
    <source>
        <dbReference type="PROSITE" id="PS50229"/>
    </source>
</evidence>
<dbReference type="PROSITE" id="PS50229">
    <property type="entry name" value="WH1"/>
    <property type="match status" value="1"/>
</dbReference>
<dbReference type="InterPro" id="IPR036936">
    <property type="entry name" value="CRIB_dom_sf"/>
</dbReference>
<dbReference type="AlphaFoldDB" id="A0A060XHN7"/>
<dbReference type="Proteomes" id="UP000193380">
    <property type="component" value="Unassembled WGS sequence"/>
</dbReference>
<feature type="region of interest" description="Disordered" evidence="1">
    <location>
        <begin position="427"/>
        <end position="447"/>
    </location>
</feature>
<dbReference type="GO" id="GO:0016153">
    <property type="term" value="F:urocanate hydratase activity"/>
    <property type="evidence" value="ECO:0007669"/>
    <property type="project" value="TreeGrafter"/>
</dbReference>
<dbReference type="STRING" id="8022.A0A060XHN7"/>
<feature type="region of interest" description="Disordered" evidence="1">
    <location>
        <begin position="244"/>
        <end position="272"/>
    </location>
</feature>
<feature type="region of interest" description="Disordered" evidence="1">
    <location>
        <begin position="1"/>
        <end position="34"/>
    </location>
</feature>
<name>A0A060XHN7_ONCMY</name>
<dbReference type="Gene3D" id="2.30.29.30">
    <property type="entry name" value="Pleckstrin-homology domain (PH domain)/Phosphotyrosine-binding domain (PTB)"/>
    <property type="match status" value="1"/>
</dbReference>
<reference evidence="3" key="2">
    <citation type="submission" date="2014-03" db="EMBL/GenBank/DDBJ databases">
        <authorList>
            <person name="Genoscope - CEA"/>
        </authorList>
    </citation>
    <scope>NUCLEOTIDE SEQUENCE</scope>
</reference>
<dbReference type="Gene3D" id="3.90.810.10">
    <property type="entry name" value="CRIB domain"/>
    <property type="match status" value="1"/>
</dbReference>
<feature type="region of interest" description="Disordered" evidence="1">
    <location>
        <begin position="316"/>
        <end position="388"/>
    </location>
</feature>
<dbReference type="GO" id="GO:0006548">
    <property type="term" value="P:L-histidine catabolic process"/>
    <property type="evidence" value="ECO:0007669"/>
    <property type="project" value="TreeGrafter"/>
</dbReference>
<dbReference type="PANTHER" id="PTHR12216">
    <property type="entry name" value="UROCANATE HYDRATASE"/>
    <property type="match status" value="1"/>
</dbReference>
<dbReference type="PaxDb" id="8022-A0A060XHN7"/>
<proteinExistence type="predicted"/>
<sequence>MSNLKELCSGLPLDPMPSNRGRDPSVPHAPVRTPNLTPEEERLALRNALRYFPPSHHNILAAEFAQELRQYGHIYMYRFCPRIHMRYVQYNHLTPPLISPSVVFLFILCICVCPFQAVVSAVAQVYVSFPGSQVWRHEGSGVVCLVEDSSQHSYFLRVYCVKRSKLLWEQELYVPFRYSAPHPYFHTFPANDCQAGLNFADEAEAERFCAAVERQIQQAPDRASGQMNHTGSVDLSSGCICEQEQRRSEISTPSPYASEQESQVRVDPEQGLSTRELDPALRKLVRMERQNEENVMDRHTSKVICSLIYSLGGVEADSRDMNNRGPASKTLPNRATGTSTSLALRKGPLPPLPSLLTRSVSSRDVSKSPLPPWVPQPPSMPAPPPPAGALAERIRKTMSFRPVGSPSAVESDLVLSALREIFQKRLQHHKDDTTSQSEMDSYSGQWL</sequence>
<dbReference type="Pfam" id="PF00568">
    <property type="entry name" value="WH1"/>
    <property type="match status" value="1"/>
</dbReference>
<feature type="compositionally biased region" description="Pro residues" evidence="1">
    <location>
        <begin position="369"/>
        <end position="387"/>
    </location>
</feature>
<feature type="compositionally biased region" description="Polar residues" evidence="1">
    <location>
        <begin position="434"/>
        <end position="447"/>
    </location>
</feature>
<evidence type="ECO:0000313" key="4">
    <source>
        <dbReference type="Proteomes" id="UP000193380"/>
    </source>
</evidence>
<feature type="compositionally biased region" description="Polar residues" evidence="1">
    <location>
        <begin position="330"/>
        <end position="342"/>
    </location>
</feature>
<dbReference type="InterPro" id="IPR033927">
    <property type="entry name" value="WASPfam_EVH1"/>
</dbReference>
<dbReference type="SUPFAM" id="SSF50729">
    <property type="entry name" value="PH domain-like"/>
    <property type="match status" value="1"/>
</dbReference>
<protein>
    <recommendedName>
        <fullName evidence="2">WH1 domain-containing protein</fullName>
    </recommendedName>
</protein>
<dbReference type="SMART" id="SM00461">
    <property type="entry name" value="WH1"/>
    <property type="match status" value="1"/>
</dbReference>
<gene>
    <name evidence="3" type="ORF">GSONMT00063477001</name>
</gene>
<dbReference type="FunFam" id="2.30.29.30:FF:000130">
    <property type="entry name" value="neural Wiskott-Aldrich syndrome protein"/>
    <property type="match status" value="1"/>
</dbReference>
<dbReference type="CDD" id="cd01205">
    <property type="entry name" value="EVH1_WASP-like"/>
    <property type="match status" value="1"/>
</dbReference>
<feature type="domain" description="WH1" evidence="2">
    <location>
        <begin position="110"/>
        <end position="219"/>
    </location>
</feature>
<dbReference type="PANTHER" id="PTHR12216:SF3">
    <property type="entry name" value="UROCANATE HYDRATASE"/>
    <property type="match status" value="1"/>
</dbReference>
<dbReference type="EMBL" id="FR905409">
    <property type="protein sequence ID" value="CDQ79123.1"/>
    <property type="molecule type" value="Genomic_DNA"/>
</dbReference>
<organism evidence="3 4">
    <name type="scientific">Oncorhynchus mykiss</name>
    <name type="common">Rainbow trout</name>
    <name type="synonym">Salmo gairdneri</name>
    <dbReference type="NCBI Taxonomy" id="8022"/>
    <lineage>
        <taxon>Eukaryota</taxon>
        <taxon>Metazoa</taxon>
        <taxon>Chordata</taxon>
        <taxon>Craniata</taxon>
        <taxon>Vertebrata</taxon>
        <taxon>Euteleostomi</taxon>
        <taxon>Actinopterygii</taxon>
        <taxon>Neopterygii</taxon>
        <taxon>Teleostei</taxon>
        <taxon>Protacanthopterygii</taxon>
        <taxon>Salmoniformes</taxon>
        <taxon>Salmonidae</taxon>
        <taxon>Salmoninae</taxon>
        <taxon>Oncorhynchus</taxon>
    </lineage>
</organism>